<protein>
    <submittedName>
        <fullName evidence="1">Uncharacterized protein</fullName>
    </submittedName>
</protein>
<reference evidence="1 2" key="1">
    <citation type="submission" date="2015-07" db="EMBL/GenBank/DDBJ databases">
        <title>Comparative genomics of the Sigatoka disease complex on banana suggests a link between parallel evolutionary changes in Pseudocercospora fijiensis and Pseudocercospora eumusae and increased virulence on the banana host.</title>
        <authorList>
            <person name="Chang T.-C."/>
            <person name="Salvucci A."/>
            <person name="Crous P.W."/>
            <person name="Stergiopoulos I."/>
        </authorList>
    </citation>
    <scope>NUCLEOTIDE SEQUENCE [LARGE SCALE GENOMIC DNA]</scope>
    <source>
        <strain evidence="1 2">CBS 114824</strain>
    </source>
</reference>
<comment type="caution">
    <text evidence="1">The sequence shown here is derived from an EMBL/GenBank/DDBJ whole genome shotgun (WGS) entry which is preliminary data.</text>
</comment>
<sequence length="159" mass="18306">MGLRHLGLDRYHMPGEVSHERPLDHRRRLASIQTPPADIPVPWAVYLLALLVEMVDLALLVWQTQESSPQALFCRAESPSARHTIWYLHRLRSIFNAVQLSSHEPQCCTDTRGLDSVSVFCQRHEEITYSRMAMNLRPTLRRSTLFKQGIDLVSPAQKH</sequence>
<dbReference type="Proteomes" id="UP000070133">
    <property type="component" value="Unassembled WGS sequence"/>
</dbReference>
<accession>A0A139HEQ7</accession>
<name>A0A139HEQ7_9PEZI</name>
<evidence type="ECO:0000313" key="2">
    <source>
        <dbReference type="Proteomes" id="UP000070133"/>
    </source>
</evidence>
<dbReference type="EMBL" id="LFZN01000065">
    <property type="protein sequence ID" value="KXT00940.1"/>
    <property type="molecule type" value="Genomic_DNA"/>
</dbReference>
<evidence type="ECO:0000313" key="1">
    <source>
        <dbReference type="EMBL" id="KXT00940.1"/>
    </source>
</evidence>
<keyword evidence="2" id="KW-1185">Reference proteome</keyword>
<gene>
    <name evidence="1" type="ORF">AC578_5728</name>
</gene>
<proteinExistence type="predicted"/>
<organism evidence="1 2">
    <name type="scientific">Pseudocercospora eumusae</name>
    <dbReference type="NCBI Taxonomy" id="321146"/>
    <lineage>
        <taxon>Eukaryota</taxon>
        <taxon>Fungi</taxon>
        <taxon>Dikarya</taxon>
        <taxon>Ascomycota</taxon>
        <taxon>Pezizomycotina</taxon>
        <taxon>Dothideomycetes</taxon>
        <taxon>Dothideomycetidae</taxon>
        <taxon>Mycosphaerellales</taxon>
        <taxon>Mycosphaerellaceae</taxon>
        <taxon>Pseudocercospora</taxon>
    </lineage>
</organism>
<dbReference type="AlphaFoldDB" id="A0A139HEQ7"/>